<gene>
    <name evidence="1" type="ORF">ENS41_05815</name>
</gene>
<evidence type="ECO:0000313" key="1">
    <source>
        <dbReference type="EMBL" id="HGK28455.1"/>
    </source>
</evidence>
<accession>A0A7C4GGS1</accession>
<dbReference type="InterPro" id="IPR036709">
    <property type="entry name" value="Autotransporte_beta_dom_sf"/>
</dbReference>
<name>A0A7C4GGS1_UNCW3</name>
<evidence type="ECO:0008006" key="2">
    <source>
        <dbReference type="Google" id="ProtNLM"/>
    </source>
</evidence>
<proteinExistence type="predicted"/>
<protein>
    <recommendedName>
        <fullName evidence="2">Outer membrane protein beta-barrel domain-containing protein</fullName>
    </recommendedName>
</protein>
<comment type="caution">
    <text evidence="1">The sequence shown here is derived from an EMBL/GenBank/DDBJ whole genome shotgun (WGS) entry which is preliminary data.</text>
</comment>
<dbReference type="AlphaFoldDB" id="A0A7C4GGS1"/>
<dbReference type="EMBL" id="DSUT01000121">
    <property type="protein sequence ID" value="HGK28455.1"/>
    <property type="molecule type" value="Genomic_DNA"/>
</dbReference>
<organism evidence="1">
    <name type="scientific">candidate division WOR-3 bacterium</name>
    <dbReference type="NCBI Taxonomy" id="2052148"/>
    <lineage>
        <taxon>Bacteria</taxon>
        <taxon>Bacteria division WOR-3</taxon>
    </lineage>
</organism>
<dbReference type="SUPFAM" id="SSF103515">
    <property type="entry name" value="Autotransporter"/>
    <property type="match status" value="1"/>
</dbReference>
<sequence>MLSLLLVPALLVAGFDFGGKVGAAFPAGGLASSHTSTAVLGAQAAWSHERIRLELGFGFISLPGQQNSPYQLTLNQLALSCGYEFLHRPNWGLEAWLGPGYAFARRHLGSARETGRAPFVVAGAGVVQHEGRSRLTLGLENCLFVESAAGKPVLSDVISLRAGVAYAF</sequence>
<reference evidence="1" key="1">
    <citation type="journal article" date="2020" name="mSystems">
        <title>Genome- and Community-Level Interaction Insights into Carbon Utilization and Element Cycling Functions of Hydrothermarchaeota in Hydrothermal Sediment.</title>
        <authorList>
            <person name="Zhou Z."/>
            <person name="Liu Y."/>
            <person name="Xu W."/>
            <person name="Pan J."/>
            <person name="Luo Z.H."/>
            <person name="Li M."/>
        </authorList>
    </citation>
    <scope>NUCLEOTIDE SEQUENCE [LARGE SCALE GENOMIC DNA]</scope>
    <source>
        <strain evidence="1">SpSt-488</strain>
    </source>
</reference>